<evidence type="ECO:0000259" key="2">
    <source>
        <dbReference type="Pfam" id="PF03364"/>
    </source>
</evidence>
<evidence type="ECO:0000313" key="3">
    <source>
        <dbReference type="EMBL" id="OPF83438.1"/>
    </source>
</evidence>
<dbReference type="RefSeq" id="WP_046086843.1">
    <property type="nucleotide sequence ID" value="NZ_LAKD02000005.1"/>
</dbReference>
<protein>
    <submittedName>
        <fullName evidence="3">Cyclase</fullName>
    </submittedName>
</protein>
<dbReference type="InterPro" id="IPR023393">
    <property type="entry name" value="START-like_dom_sf"/>
</dbReference>
<feature type="domain" description="Coenzyme Q-binding protein COQ10 START" evidence="2">
    <location>
        <begin position="109"/>
        <end position="227"/>
    </location>
</feature>
<feature type="compositionally biased region" description="Acidic residues" evidence="1">
    <location>
        <begin position="261"/>
        <end position="356"/>
    </location>
</feature>
<dbReference type="InterPro" id="IPR005031">
    <property type="entry name" value="COQ10_START"/>
</dbReference>
<organism evidence="3 4">
    <name type="scientific">Streptomyces antioxidans</name>
    <dbReference type="NCBI Taxonomy" id="1507734"/>
    <lineage>
        <taxon>Bacteria</taxon>
        <taxon>Bacillati</taxon>
        <taxon>Actinomycetota</taxon>
        <taxon>Actinomycetes</taxon>
        <taxon>Kitasatosporales</taxon>
        <taxon>Streptomycetaceae</taxon>
        <taxon>Streptomyces</taxon>
    </lineage>
</organism>
<dbReference type="PANTHER" id="PTHR33824">
    <property type="entry name" value="POLYKETIDE CYCLASE/DEHYDRASE AND LIPID TRANSPORT SUPERFAMILY PROTEIN"/>
    <property type="match status" value="1"/>
</dbReference>
<dbReference type="InterPro" id="IPR047137">
    <property type="entry name" value="ORF3"/>
</dbReference>
<name>A0A1V4DBS2_9ACTN</name>
<sequence length="367" mass="40765">MADTLGKLKDDIVKNPATDRLKDELRDYVQARATHAISGLGSGLAKGAQSLSEGKSPGQALMKAGTSQLKDSLKDSLKEKVKGIFGKGGRGKSGGGKSKSVTVVEDIDVGVPVREAYNQWTQFQEFSTFAKGVVSVEKADDTSSNWKVKVAKSTRSWKANVTEQVADERISWTTEGAKGTVKGVVTFHPLGDHLTRVLLVLEYFPKGLFEKTGNIWRAQGRRARLDLKLYRKFIMMRGEATDGWRGEIRDGEVVQEHETAVEEEEREQAEAEGADEETGGDADEPDEAAEDAYEEEPEDAEPEAYDEEEYEEEPEAAGEPDEAEEPEEPEYAEYAEYAEDAEAYEEPEEPDEEFEEEPRRRTAAARR</sequence>
<keyword evidence="4" id="KW-1185">Reference proteome</keyword>
<dbReference type="AlphaFoldDB" id="A0A1V4DBS2"/>
<evidence type="ECO:0000256" key="1">
    <source>
        <dbReference type="SAM" id="MobiDB-lite"/>
    </source>
</evidence>
<evidence type="ECO:0000313" key="4">
    <source>
        <dbReference type="Proteomes" id="UP000033615"/>
    </source>
</evidence>
<dbReference type="Proteomes" id="UP000033615">
    <property type="component" value="Unassembled WGS sequence"/>
</dbReference>
<dbReference type="SUPFAM" id="SSF55961">
    <property type="entry name" value="Bet v1-like"/>
    <property type="match status" value="1"/>
</dbReference>
<dbReference type="Gene3D" id="3.30.530.20">
    <property type="match status" value="1"/>
</dbReference>
<accession>A0A1V4DBS2</accession>
<comment type="caution">
    <text evidence="3">The sequence shown here is derived from an EMBL/GenBank/DDBJ whole genome shotgun (WGS) entry which is preliminary data.</text>
</comment>
<feature type="region of interest" description="Disordered" evidence="1">
    <location>
        <begin position="247"/>
        <end position="367"/>
    </location>
</feature>
<feature type="compositionally biased region" description="Basic and acidic residues" evidence="1">
    <location>
        <begin position="247"/>
        <end position="260"/>
    </location>
</feature>
<dbReference type="Pfam" id="PF03364">
    <property type="entry name" value="Polyketide_cyc"/>
    <property type="match status" value="1"/>
</dbReference>
<dbReference type="OrthoDB" id="3695445at2"/>
<dbReference type="PANTHER" id="PTHR33824:SF7">
    <property type="entry name" value="POLYKETIDE CYCLASE_DEHYDRASE AND LIPID TRANSPORT SUPERFAMILY PROTEIN"/>
    <property type="match status" value="1"/>
</dbReference>
<reference evidence="3" key="1">
    <citation type="submission" date="2016-12" db="EMBL/GenBank/DDBJ databases">
        <title>Genome sequence of Streptomyces antioxidans MUSC 164.</title>
        <authorList>
            <person name="Lee L.-H."/>
            <person name="Ser H.-L."/>
        </authorList>
    </citation>
    <scope>NUCLEOTIDE SEQUENCE [LARGE SCALE GENOMIC DNA]</scope>
    <source>
        <strain evidence="3">MUSC 164</strain>
    </source>
</reference>
<proteinExistence type="predicted"/>
<dbReference type="CDD" id="cd07817">
    <property type="entry name" value="SRPBCC_8"/>
    <property type="match status" value="1"/>
</dbReference>
<dbReference type="EMBL" id="LAKD02000005">
    <property type="protein sequence ID" value="OPF83438.1"/>
    <property type="molecule type" value="Genomic_DNA"/>
</dbReference>
<gene>
    <name evidence="3" type="ORF">VT50_0204185</name>
</gene>